<comment type="caution">
    <text evidence="6">The sequence shown here is derived from an EMBL/GenBank/DDBJ whole genome shotgun (WGS) entry which is preliminary data.</text>
</comment>
<evidence type="ECO:0000259" key="5">
    <source>
        <dbReference type="Pfam" id="PF13739"/>
    </source>
</evidence>
<feature type="signal peptide" evidence="2">
    <location>
        <begin position="1"/>
        <end position="27"/>
    </location>
</feature>
<keyword evidence="7" id="KW-1185">Reference proteome</keyword>
<dbReference type="Gene3D" id="3.90.640.20">
    <property type="entry name" value="Heat-shock cognate protein, ATPase"/>
    <property type="match status" value="2"/>
</dbReference>
<evidence type="ECO:0000256" key="2">
    <source>
        <dbReference type="SAM" id="SignalP"/>
    </source>
</evidence>
<protein>
    <submittedName>
        <fullName evidence="6">PdaC/SigV domain-containing protein</fullName>
    </submittedName>
</protein>
<dbReference type="Gene3D" id="3.30.457.10">
    <property type="entry name" value="Copper amine oxidase-like, N-terminal domain"/>
    <property type="match status" value="1"/>
</dbReference>
<dbReference type="InterPro" id="IPR036582">
    <property type="entry name" value="Mao_N_sf"/>
</dbReference>
<gene>
    <name evidence="6" type="ORF">ACFQ4B_24485</name>
</gene>
<feature type="chain" id="PRO_5045221877" evidence="2">
    <location>
        <begin position="28"/>
        <end position="573"/>
    </location>
</feature>
<feature type="domain" description="Deacetylase PdaC" evidence="5">
    <location>
        <begin position="58"/>
        <end position="154"/>
    </location>
</feature>
<proteinExistence type="predicted"/>
<name>A0ABW3USC8_9BACL</name>
<dbReference type="InterPro" id="IPR021729">
    <property type="entry name" value="DUF3298"/>
</dbReference>
<feature type="region of interest" description="Disordered" evidence="1">
    <location>
        <begin position="299"/>
        <end position="318"/>
    </location>
</feature>
<sequence length="573" mass="62844">MKTPFKLLSLGIAGCCLFGSYTSHTLAAALPAAGAITAVPVAALISDSQIQVNTQAEKEHSDEITASLNLPLISGLKDTAYQTRLNSQIAETAAKDLEAIRTQAKEGAEQAKQNGYEFRPYSLDASYEVMTNANHTLSIKVTSYFYTGGAHGMSRIDTYNVADRDQAAAISLSDLFGSSYKDVINKHIKEEITKNPEQYFPDAFQSISDDQIFYLKDGKAYIVFSEYEIAPYAAGSPEFAVSIPDVKSNQEAVQVTSTPVHQQFDQLKVDMDVPVISGMKDTKYQAELNEQIASHAAKDLESMKEQSQKDAEEAKKAGLDPRPYELMIQYKVKSDGSNGSDHRLSIQMITYTYTGGAHGATRIDNYNVINSDPAEKLELSSLFGEHFKETINKQIEAEIAKQPEKYFEDGFKGISDSQSFYIEQGDAVIVFSQYEIAPYSSGSPEFRVAIPKDSSGKEEAKPAKLMVNGQELPLLTDENGTAFAPLRAVAEDLGFKLQWNAEKMQAEINKGAQWTAVTVGKDAYTYNKMAPISLGAAPFINEEGSLYVPVSFFDRILKAEVSTEADTLTIGLK</sequence>
<dbReference type="Pfam" id="PF07833">
    <property type="entry name" value="Cu_amine_oxidN1"/>
    <property type="match status" value="1"/>
</dbReference>
<dbReference type="Pfam" id="PF11738">
    <property type="entry name" value="DUF3298"/>
    <property type="match status" value="2"/>
</dbReference>
<dbReference type="EMBL" id="JBHTLU010000034">
    <property type="protein sequence ID" value="MFD1223281.1"/>
    <property type="molecule type" value="Genomic_DNA"/>
</dbReference>
<feature type="domain" description="DUF3298" evidence="4">
    <location>
        <begin position="173"/>
        <end position="242"/>
    </location>
</feature>
<keyword evidence="2" id="KW-0732">Signal</keyword>
<organism evidence="6 7">
    <name type="scientific">Paenibacillus vulneris</name>
    <dbReference type="NCBI Taxonomy" id="1133364"/>
    <lineage>
        <taxon>Bacteria</taxon>
        <taxon>Bacillati</taxon>
        <taxon>Bacillota</taxon>
        <taxon>Bacilli</taxon>
        <taxon>Bacillales</taxon>
        <taxon>Paenibacillaceae</taxon>
        <taxon>Paenibacillus</taxon>
    </lineage>
</organism>
<feature type="domain" description="Copper amine oxidase-like N-terminal" evidence="3">
    <location>
        <begin position="477"/>
        <end position="570"/>
    </location>
</feature>
<feature type="domain" description="DUF3298" evidence="4">
    <location>
        <begin position="382"/>
        <end position="448"/>
    </location>
</feature>
<evidence type="ECO:0000259" key="3">
    <source>
        <dbReference type="Pfam" id="PF07833"/>
    </source>
</evidence>
<dbReference type="Pfam" id="PF13739">
    <property type="entry name" value="PdaC"/>
    <property type="match status" value="2"/>
</dbReference>
<dbReference type="Gene3D" id="3.30.565.40">
    <property type="entry name" value="Fervidobacterium nodosum Rt17-B1 like"/>
    <property type="match status" value="2"/>
</dbReference>
<dbReference type="RefSeq" id="WP_345590264.1">
    <property type="nucleotide sequence ID" value="NZ_BAABJG010000022.1"/>
</dbReference>
<dbReference type="InterPro" id="IPR012854">
    <property type="entry name" value="Cu_amine_oxidase-like_N"/>
</dbReference>
<reference evidence="7" key="1">
    <citation type="journal article" date="2019" name="Int. J. Syst. Evol. Microbiol.">
        <title>The Global Catalogue of Microorganisms (GCM) 10K type strain sequencing project: providing services to taxonomists for standard genome sequencing and annotation.</title>
        <authorList>
            <consortium name="The Broad Institute Genomics Platform"/>
            <consortium name="The Broad Institute Genome Sequencing Center for Infectious Disease"/>
            <person name="Wu L."/>
            <person name="Ma J."/>
        </authorList>
    </citation>
    <scope>NUCLEOTIDE SEQUENCE [LARGE SCALE GENOMIC DNA]</scope>
    <source>
        <strain evidence="7">CCUG 53270</strain>
    </source>
</reference>
<evidence type="ECO:0000313" key="6">
    <source>
        <dbReference type="EMBL" id="MFD1223281.1"/>
    </source>
</evidence>
<dbReference type="InterPro" id="IPR025303">
    <property type="entry name" value="PdaC"/>
</dbReference>
<evidence type="ECO:0000313" key="7">
    <source>
        <dbReference type="Proteomes" id="UP001597180"/>
    </source>
</evidence>
<dbReference type="Proteomes" id="UP001597180">
    <property type="component" value="Unassembled WGS sequence"/>
</dbReference>
<dbReference type="InterPro" id="IPR037126">
    <property type="entry name" value="PdaC/RsiV-like_sf"/>
</dbReference>
<dbReference type="SUPFAM" id="SSF55383">
    <property type="entry name" value="Copper amine oxidase, domain N"/>
    <property type="match status" value="1"/>
</dbReference>
<accession>A0ABW3USC8</accession>
<evidence type="ECO:0000256" key="1">
    <source>
        <dbReference type="SAM" id="MobiDB-lite"/>
    </source>
</evidence>
<evidence type="ECO:0000259" key="4">
    <source>
        <dbReference type="Pfam" id="PF11738"/>
    </source>
</evidence>
<feature type="domain" description="Deacetylase PdaC" evidence="5">
    <location>
        <begin position="265"/>
        <end position="361"/>
    </location>
</feature>